<evidence type="ECO:0000313" key="5">
    <source>
        <dbReference type="Proteomes" id="UP000515135"/>
    </source>
</evidence>
<feature type="domain" description="Sulfotransferase" evidence="4">
    <location>
        <begin position="273"/>
        <end position="380"/>
    </location>
</feature>
<evidence type="ECO:0000313" key="6">
    <source>
        <dbReference type="RefSeq" id="XP_019614779.1"/>
    </source>
</evidence>
<dbReference type="EC" id="2.8.2.-" evidence="1"/>
<reference evidence="6" key="1">
    <citation type="submission" date="2025-08" db="UniProtKB">
        <authorList>
            <consortium name="RefSeq"/>
        </authorList>
    </citation>
    <scope>IDENTIFICATION</scope>
    <source>
        <tissue evidence="6">Gonad</tissue>
    </source>
</reference>
<comment type="similarity">
    <text evidence="1">Belongs to the sulfotransferase 1 family.</text>
</comment>
<evidence type="ECO:0000259" key="4">
    <source>
        <dbReference type="Pfam" id="PF00685"/>
    </source>
</evidence>
<dbReference type="AlphaFoldDB" id="A0A6P4XW76"/>
<dbReference type="PANTHER" id="PTHR10704">
    <property type="entry name" value="CARBOHYDRATE SULFOTRANSFERASE"/>
    <property type="match status" value="1"/>
</dbReference>
<evidence type="ECO:0000256" key="2">
    <source>
        <dbReference type="SAM" id="Coils"/>
    </source>
</evidence>
<evidence type="ECO:0000256" key="1">
    <source>
        <dbReference type="RuleBase" id="RU361155"/>
    </source>
</evidence>
<dbReference type="PANTHER" id="PTHR10704:SF44">
    <property type="entry name" value="LD35051P-RELATED"/>
    <property type="match status" value="1"/>
</dbReference>
<dbReference type="Gene3D" id="3.40.50.300">
    <property type="entry name" value="P-loop containing nucleotide triphosphate hydrolases"/>
    <property type="match status" value="1"/>
</dbReference>
<keyword evidence="5" id="KW-1185">Reference proteome</keyword>
<dbReference type="GeneID" id="109462661"/>
<protein>
    <recommendedName>
        <fullName evidence="1">Sulfotransferase</fullName>
        <ecNumber evidence="1">2.8.2.-</ecNumber>
    </recommendedName>
</protein>
<dbReference type="RefSeq" id="XP_019614779.1">
    <property type="nucleotide sequence ID" value="XM_019759220.1"/>
</dbReference>
<dbReference type="GO" id="GO:0006044">
    <property type="term" value="P:N-acetylglucosamine metabolic process"/>
    <property type="evidence" value="ECO:0007669"/>
    <property type="project" value="TreeGrafter"/>
</dbReference>
<dbReference type="Pfam" id="PF00685">
    <property type="entry name" value="Sulfotransfer_1"/>
    <property type="match status" value="1"/>
</dbReference>
<organism evidence="5 6">
    <name type="scientific">Branchiostoma belcheri</name>
    <name type="common">Amphioxus</name>
    <dbReference type="NCBI Taxonomy" id="7741"/>
    <lineage>
        <taxon>Eukaryota</taxon>
        <taxon>Metazoa</taxon>
        <taxon>Chordata</taxon>
        <taxon>Cephalochordata</taxon>
        <taxon>Leptocardii</taxon>
        <taxon>Amphioxiformes</taxon>
        <taxon>Branchiostomatidae</taxon>
        <taxon>Branchiostoma</taxon>
    </lineage>
</organism>
<dbReference type="InterPro" id="IPR051135">
    <property type="entry name" value="Gal/GlcNAc/GalNAc_ST"/>
</dbReference>
<dbReference type="KEGG" id="bbel:109462661"/>
<keyword evidence="1" id="KW-0808">Transferase</keyword>
<dbReference type="Proteomes" id="UP000515135">
    <property type="component" value="Unplaced"/>
</dbReference>
<proteinExistence type="inferred from homology"/>
<dbReference type="OrthoDB" id="10046590at2759"/>
<dbReference type="InterPro" id="IPR027417">
    <property type="entry name" value="P-loop_NTPase"/>
</dbReference>
<keyword evidence="3" id="KW-0812">Transmembrane</keyword>
<dbReference type="InterPro" id="IPR000863">
    <property type="entry name" value="Sulfotransferase_dom"/>
</dbReference>
<feature type="coiled-coil region" evidence="2">
    <location>
        <begin position="383"/>
        <end position="410"/>
    </location>
</feature>
<keyword evidence="3" id="KW-1133">Transmembrane helix</keyword>
<dbReference type="GO" id="GO:0006790">
    <property type="term" value="P:sulfur compound metabolic process"/>
    <property type="evidence" value="ECO:0007669"/>
    <property type="project" value="TreeGrafter"/>
</dbReference>
<sequence length="502" mass="56202">MSGGREFQTFTVAGGGDEDGSVLRMALWCTRRGLSAVLAVCCLLYVTAMFSLSGSRHVRPVVSNSAVHNSGKLRRVNRAFAQPPPDAPTTLQARTTVTQMERRAVLVLSQLRRDAEVVGTIFSQQENIFFVPEHLWSFMYPDPFFSNSLPDTKMALFSENKSFLNETERSRKWTALTVTLRALFRCDFDTIFNQRDRESGDEFGGGVPPSVAKDMFCREIQKSATLRDGFSCHGSPDEIVRRMTSLCVAKATVAVMMTGITHVRNLQALVEDESLKLKVIEVVHDPRAMLVSWMSAVPRRRAGDADRRGFFDTRGGLTLTATEMSRMCVAMVTNLQYWAGMRSSDRPFRANYSVLRYEDLRANPRSVSDNILSFLGQHPATGEAALRRTVARIERKIEDLKDGNGDWRRNLTVAGATKIQGRCSEAIRKFGYELVKSERDLTNNSTSLIGTLPTEVPGVVRNSSGLVFSSALRGNETLLLIQKPKVRTVVHYRLRVRKNETQ</sequence>
<dbReference type="SUPFAM" id="SSF52540">
    <property type="entry name" value="P-loop containing nucleoside triphosphate hydrolases"/>
    <property type="match status" value="1"/>
</dbReference>
<dbReference type="GO" id="GO:0001517">
    <property type="term" value="F:N-acetylglucosamine 6-O-sulfotransferase activity"/>
    <property type="evidence" value="ECO:0007669"/>
    <property type="project" value="TreeGrafter"/>
</dbReference>
<name>A0A6P4XW76_BRABE</name>
<keyword evidence="2" id="KW-0175">Coiled coil</keyword>
<keyword evidence="3" id="KW-0472">Membrane</keyword>
<evidence type="ECO:0000256" key="3">
    <source>
        <dbReference type="SAM" id="Phobius"/>
    </source>
</evidence>
<accession>A0A6P4XW76</accession>
<gene>
    <name evidence="6" type="primary">LOC109462661</name>
</gene>
<feature type="transmembrane region" description="Helical" evidence="3">
    <location>
        <begin position="33"/>
        <end position="52"/>
    </location>
</feature>